<sequence length="170" mass="18615">MQDGRHAGTERRRQRVQDAIAAAVRDGTALTASAIAHAARVDRTFLYRHRDLLDNLHTASSRSTSPSPGSAPTVTTASLQADLANANARATRLAARVRHLEEHLSRQLGERAWHESGLSAPADIAELHAAVTHLEQRTVELSRDLEERQAELEAARAANRELTRALNQRG</sequence>
<accession>A0A3Q9C554</accession>
<keyword evidence="4" id="KW-1185">Reference proteome</keyword>
<organism evidence="3 4">
    <name type="scientific">Streptomyces aquilus</name>
    <dbReference type="NCBI Taxonomy" id="2548456"/>
    <lineage>
        <taxon>Bacteria</taxon>
        <taxon>Bacillati</taxon>
        <taxon>Actinomycetota</taxon>
        <taxon>Actinomycetes</taxon>
        <taxon>Kitasatosporales</taxon>
        <taxon>Streptomycetaceae</taxon>
        <taxon>Streptomyces</taxon>
    </lineage>
</organism>
<dbReference type="Proteomes" id="UP000280197">
    <property type="component" value="Chromosome"/>
</dbReference>
<dbReference type="KEGG" id="saqu:EJC51_47270"/>
<protein>
    <recommendedName>
        <fullName evidence="5">Transposase</fullName>
    </recommendedName>
</protein>
<dbReference type="EMBL" id="CP034463">
    <property type="protein sequence ID" value="AZP23785.1"/>
    <property type="molecule type" value="Genomic_DNA"/>
</dbReference>
<reference evidence="3 4" key="1">
    <citation type="submission" date="2018-12" db="EMBL/GenBank/DDBJ databases">
        <authorList>
            <person name="Li K."/>
        </authorList>
    </citation>
    <scope>NUCLEOTIDE SEQUENCE [LARGE SCALE GENOMIC DNA]</scope>
    <source>
        <strain evidence="4">CR22</strain>
        <strain evidence="3">GGCR-6</strain>
    </source>
</reference>
<keyword evidence="1" id="KW-0175">Coiled coil</keyword>
<evidence type="ECO:0000313" key="2">
    <source>
        <dbReference type="EMBL" id="AZP23009.1"/>
    </source>
</evidence>
<proteinExistence type="predicted"/>
<gene>
    <name evidence="2" type="ORF">EJC51_00275</name>
    <name evidence="3" type="ORF">EJC51_47270</name>
</gene>
<name>A0A3Q9C554_9ACTN</name>
<feature type="coiled-coil region" evidence="1">
    <location>
        <begin position="131"/>
        <end position="168"/>
    </location>
</feature>
<dbReference type="AlphaFoldDB" id="A0A3Q9C554"/>
<dbReference type="EMBL" id="CP034463">
    <property type="protein sequence ID" value="AZP23009.1"/>
    <property type="molecule type" value="Genomic_DNA"/>
</dbReference>
<evidence type="ECO:0000313" key="3">
    <source>
        <dbReference type="EMBL" id="AZP23785.1"/>
    </source>
</evidence>
<dbReference type="KEGG" id="saqu:EJC51_00275"/>
<evidence type="ECO:0000256" key="1">
    <source>
        <dbReference type="SAM" id="Coils"/>
    </source>
</evidence>
<evidence type="ECO:0000313" key="4">
    <source>
        <dbReference type="Proteomes" id="UP000280197"/>
    </source>
</evidence>
<evidence type="ECO:0008006" key="5">
    <source>
        <dbReference type="Google" id="ProtNLM"/>
    </source>
</evidence>